<dbReference type="Proteomes" id="UP000653231">
    <property type="component" value="Unassembled WGS sequence"/>
</dbReference>
<evidence type="ECO:0000259" key="9">
    <source>
        <dbReference type="PROSITE" id="PS50011"/>
    </source>
</evidence>
<dbReference type="Gene3D" id="3.30.200.20">
    <property type="entry name" value="Phosphorylase Kinase, domain 1"/>
    <property type="match status" value="1"/>
</dbReference>
<dbReference type="GO" id="GO:0004674">
    <property type="term" value="F:protein serine/threonine kinase activity"/>
    <property type="evidence" value="ECO:0007669"/>
    <property type="project" value="UniProtKB-KW"/>
</dbReference>
<evidence type="ECO:0000256" key="5">
    <source>
        <dbReference type="ARBA" id="ARBA00022777"/>
    </source>
</evidence>
<dbReference type="InterPro" id="IPR011009">
    <property type="entry name" value="Kinase-like_dom_sf"/>
</dbReference>
<keyword evidence="8" id="KW-1133">Transmembrane helix</keyword>
<evidence type="ECO:0000256" key="2">
    <source>
        <dbReference type="ARBA" id="ARBA00022527"/>
    </source>
</evidence>
<reference evidence="10 11" key="1">
    <citation type="submission" date="2020-09" db="EMBL/GenBank/DDBJ databases">
        <title>Actinomycete isolated from the Camponotus japonicus Mayr.</title>
        <authorList>
            <person name="Gong X."/>
        </authorList>
    </citation>
    <scope>NUCLEOTIDE SEQUENCE [LARGE SCALE GENOMIC DNA]</scope>
    <source>
        <strain evidence="10 11">2C-HV3</strain>
    </source>
</reference>
<keyword evidence="8" id="KW-0812">Transmembrane</keyword>
<keyword evidence="4" id="KW-0547">Nucleotide-binding</keyword>
<dbReference type="PANTHER" id="PTHR43289">
    <property type="entry name" value="MITOGEN-ACTIVATED PROTEIN KINASE KINASE KINASE 20-RELATED"/>
    <property type="match status" value="1"/>
</dbReference>
<comment type="caution">
    <text evidence="10">The sequence shown here is derived from an EMBL/GenBank/DDBJ whole genome shotgun (WGS) entry which is preliminary data.</text>
</comment>
<dbReference type="SUPFAM" id="SSF56112">
    <property type="entry name" value="Protein kinase-like (PK-like)"/>
    <property type="match status" value="1"/>
</dbReference>
<keyword evidence="8" id="KW-0472">Membrane</keyword>
<evidence type="ECO:0000313" key="11">
    <source>
        <dbReference type="Proteomes" id="UP000653231"/>
    </source>
</evidence>
<evidence type="ECO:0000256" key="8">
    <source>
        <dbReference type="SAM" id="Phobius"/>
    </source>
</evidence>
<keyword evidence="11" id="KW-1185">Reference proteome</keyword>
<dbReference type="InterPro" id="IPR008266">
    <property type="entry name" value="Tyr_kinase_AS"/>
</dbReference>
<evidence type="ECO:0000256" key="3">
    <source>
        <dbReference type="ARBA" id="ARBA00022679"/>
    </source>
</evidence>
<dbReference type="EC" id="2.7.11.1" evidence="1"/>
<protein>
    <recommendedName>
        <fullName evidence="1">non-specific serine/threonine protein kinase</fullName>
        <ecNumber evidence="1">2.7.11.1</ecNumber>
    </recommendedName>
</protein>
<name>A0ABR8LA95_9ACTN</name>
<keyword evidence="5 10" id="KW-0418">Kinase</keyword>
<dbReference type="CDD" id="cd14014">
    <property type="entry name" value="STKc_PknB_like"/>
    <property type="match status" value="1"/>
</dbReference>
<accession>A0ABR8LA95</accession>
<proteinExistence type="predicted"/>
<gene>
    <name evidence="10" type="ORF">IEQ31_21230</name>
</gene>
<dbReference type="Pfam" id="PF00069">
    <property type="entry name" value="Pkinase"/>
    <property type="match status" value="1"/>
</dbReference>
<organism evidence="10 11">
    <name type="scientific">Microbispora bryophytorum subsp. camponoti</name>
    <dbReference type="NCBI Taxonomy" id="1677852"/>
    <lineage>
        <taxon>Bacteria</taxon>
        <taxon>Bacillati</taxon>
        <taxon>Actinomycetota</taxon>
        <taxon>Actinomycetes</taxon>
        <taxon>Streptosporangiales</taxon>
        <taxon>Streptosporangiaceae</taxon>
        <taxon>Microbispora</taxon>
    </lineage>
</organism>
<keyword evidence="10" id="KW-0560">Oxidoreductase</keyword>
<evidence type="ECO:0000256" key="7">
    <source>
        <dbReference type="SAM" id="MobiDB-lite"/>
    </source>
</evidence>
<dbReference type="Gene3D" id="1.10.510.10">
    <property type="entry name" value="Transferase(Phosphotransferase) domain 1"/>
    <property type="match status" value="1"/>
</dbReference>
<dbReference type="GO" id="GO:0016491">
    <property type="term" value="F:oxidoreductase activity"/>
    <property type="evidence" value="ECO:0007669"/>
    <property type="project" value="UniProtKB-KW"/>
</dbReference>
<feature type="transmembrane region" description="Helical" evidence="8">
    <location>
        <begin position="279"/>
        <end position="303"/>
    </location>
</feature>
<sequence>MGTAGQLIVRRYRLVRALGQGRTGLVWEGHDTLLDRPVAIREVLLPPNLSETARLRLVQRISREARQAERLHHPHIAAVYDVGEEGDTPFVVTELVPSRSLDGVVSGDGPLPPAEAARITRTVLSALTHAHAAGVRHGDVRPANVLLAHDGRVLLADFGMTVPATDPTFTRDPVPGGSPVGRGTETYLAPERAAGGPRTVAADLWSLGATLHLAVTGAPPPSQGPLEEVPGELRAVLTGLLAREPRRRIDAETADRLLAEIEPPSPPPPVRRGLSRARLVTGIAAAVLVACAVGGWAVGGWAVGGWAGLRPGGENRTGAGAVASPLAASAPATASATLSGSRSASGQPTPRLKLKWHTSDAGWRTGVPRGWTRENLPYSTSWRSRDGGAAFTVEVTGQRGTDPLAALGEAEEILRPDARTYRKLRLRAVTGEHGPSADWEFTWTPRRASARDHLVKGVEYHQYRRVISTGTTTSVLTWTAPAADWDALRPTLVRVLSLFQPPPLVATPSPA</sequence>
<keyword evidence="3" id="KW-0808">Transferase</keyword>
<dbReference type="RefSeq" id="WP_191053111.1">
    <property type="nucleotide sequence ID" value="NZ_JACXRZ010000015.1"/>
</dbReference>
<dbReference type="EMBL" id="JACXRZ010000015">
    <property type="protein sequence ID" value="MBD3145696.1"/>
    <property type="molecule type" value="Genomic_DNA"/>
</dbReference>
<dbReference type="InterPro" id="IPR000719">
    <property type="entry name" value="Prot_kinase_dom"/>
</dbReference>
<evidence type="ECO:0000256" key="4">
    <source>
        <dbReference type="ARBA" id="ARBA00022741"/>
    </source>
</evidence>
<evidence type="ECO:0000313" key="10">
    <source>
        <dbReference type="EMBL" id="MBD3145696.1"/>
    </source>
</evidence>
<feature type="domain" description="Protein kinase" evidence="9">
    <location>
        <begin position="12"/>
        <end position="258"/>
    </location>
</feature>
<dbReference type="PROSITE" id="PS00109">
    <property type="entry name" value="PROTEIN_KINASE_TYR"/>
    <property type="match status" value="1"/>
</dbReference>
<keyword evidence="2 10" id="KW-0723">Serine/threonine-protein kinase</keyword>
<evidence type="ECO:0000256" key="6">
    <source>
        <dbReference type="ARBA" id="ARBA00022840"/>
    </source>
</evidence>
<dbReference type="PANTHER" id="PTHR43289:SF6">
    <property type="entry name" value="SERINE_THREONINE-PROTEIN KINASE NEKL-3"/>
    <property type="match status" value="1"/>
</dbReference>
<keyword evidence="6" id="KW-0067">ATP-binding</keyword>
<feature type="region of interest" description="Disordered" evidence="7">
    <location>
        <begin position="333"/>
        <end position="352"/>
    </location>
</feature>
<dbReference type="PROSITE" id="PS50011">
    <property type="entry name" value="PROTEIN_KINASE_DOM"/>
    <property type="match status" value="1"/>
</dbReference>
<evidence type="ECO:0000256" key="1">
    <source>
        <dbReference type="ARBA" id="ARBA00012513"/>
    </source>
</evidence>